<feature type="compositionally biased region" description="Basic residues" evidence="1">
    <location>
        <begin position="135"/>
        <end position="147"/>
    </location>
</feature>
<name>A0ABT8K224_9MICC</name>
<evidence type="ECO:0000313" key="2">
    <source>
        <dbReference type="EMBL" id="MDN4611470.1"/>
    </source>
</evidence>
<accession>A0ABT8K224</accession>
<sequence>MTTFNSAELATLAEHIPDAAADKGLLFVVEATFSGQADVELSAATVTLDTALAIAVAAQAPFVSLSTTTFYEDLLRTLMMQDERVELPRKVDRVITGASSHEGEIEVLTLQWPAHGSSSNGPLRRTGTRAYGSRFPRRRLRNPRNPKKSWQSSRSSTTPS</sequence>
<feature type="region of interest" description="Disordered" evidence="1">
    <location>
        <begin position="116"/>
        <end position="160"/>
    </location>
</feature>
<dbReference type="RefSeq" id="WP_301227461.1">
    <property type="nucleotide sequence ID" value="NZ_JAROCG010000001.1"/>
</dbReference>
<gene>
    <name evidence="2" type="ORF">P5G52_11415</name>
</gene>
<comment type="caution">
    <text evidence="2">The sequence shown here is derived from an EMBL/GenBank/DDBJ whole genome shotgun (WGS) entry which is preliminary data.</text>
</comment>
<proteinExistence type="predicted"/>
<organism evidence="2 3">
    <name type="scientific">Arthrobacter burdickii</name>
    <dbReference type="NCBI Taxonomy" id="3035920"/>
    <lineage>
        <taxon>Bacteria</taxon>
        <taxon>Bacillati</taxon>
        <taxon>Actinomycetota</taxon>
        <taxon>Actinomycetes</taxon>
        <taxon>Micrococcales</taxon>
        <taxon>Micrococcaceae</taxon>
        <taxon>Arthrobacter</taxon>
    </lineage>
</organism>
<protein>
    <submittedName>
        <fullName evidence="2">Uncharacterized protein</fullName>
    </submittedName>
</protein>
<dbReference type="EMBL" id="JAROCG010000001">
    <property type="protein sequence ID" value="MDN4611470.1"/>
    <property type="molecule type" value="Genomic_DNA"/>
</dbReference>
<feature type="compositionally biased region" description="Low complexity" evidence="1">
    <location>
        <begin position="148"/>
        <end position="160"/>
    </location>
</feature>
<keyword evidence="3" id="KW-1185">Reference proteome</keyword>
<dbReference type="Proteomes" id="UP001174209">
    <property type="component" value="Unassembled WGS sequence"/>
</dbReference>
<reference evidence="2" key="1">
    <citation type="submission" date="2023-06" db="EMBL/GenBank/DDBJ databases">
        <title>MT1 and MT2 Draft Genomes of Novel Species.</title>
        <authorList>
            <person name="Venkateswaran K."/>
        </authorList>
    </citation>
    <scope>NUCLEOTIDE SEQUENCE</scope>
    <source>
        <strain evidence="2">IIF3SC-B10</strain>
    </source>
</reference>
<evidence type="ECO:0000313" key="3">
    <source>
        <dbReference type="Proteomes" id="UP001174209"/>
    </source>
</evidence>
<evidence type="ECO:0000256" key="1">
    <source>
        <dbReference type="SAM" id="MobiDB-lite"/>
    </source>
</evidence>